<dbReference type="OrthoDB" id="206201at2759"/>
<dbReference type="FunFam" id="3.40.50.200:FF:000007">
    <property type="entry name" value="Subtilisin-like serine protease"/>
    <property type="match status" value="1"/>
</dbReference>
<dbReference type="PROSITE" id="PS00136">
    <property type="entry name" value="SUBTILASE_ASP"/>
    <property type="match status" value="1"/>
</dbReference>
<dbReference type="PROSITE" id="PS00137">
    <property type="entry name" value="SUBTILASE_HIS"/>
    <property type="match status" value="1"/>
</dbReference>
<feature type="chain" id="PRO_5007885277" evidence="6">
    <location>
        <begin position="19"/>
        <end position="401"/>
    </location>
</feature>
<dbReference type="GO" id="GO:0004252">
    <property type="term" value="F:serine-type endopeptidase activity"/>
    <property type="evidence" value="ECO:0007669"/>
    <property type="project" value="UniProtKB-UniRule"/>
</dbReference>
<dbReference type="PROSITE" id="PS51892">
    <property type="entry name" value="SUBTILASE"/>
    <property type="match status" value="1"/>
</dbReference>
<dbReference type="Proteomes" id="UP000189580">
    <property type="component" value="Chromosome a"/>
</dbReference>
<evidence type="ECO:0000256" key="4">
    <source>
        <dbReference type="ARBA" id="ARBA00022825"/>
    </source>
</evidence>
<dbReference type="InterPro" id="IPR015500">
    <property type="entry name" value="Peptidase_S8_subtilisin-rel"/>
</dbReference>
<dbReference type="SUPFAM" id="SSF52743">
    <property type="entry name" value="Subtilisin-like"/>
    <property type="match status" value="1"/>
</dbReference>
<sequence length="401" mass="43120">MHYKSAFISLALVGLVVSQPIGSQSPKDYVVVWHESTTPEERSKHIHMLSKRDSSANIKGHFTIGNSVGIHGEFTPDLVNALSLHPAVDIVEPDTLEYGQQTLYTQNEAPWGLSRISHLQFAPNNTYGNGEYLFLSGNGEHTTVYILDTGIRTTHVEFANRIRWGQNFVDDINDDENGHGTHVAGTAAGSSVGVAKYADIVAVKILNADQTGTLSNFLKAMSWIVDDYKQQIASNSTSHAVINYSAIGETSDARDKAIGAAIDAGIFFVGASGNKEENACDFGPPNFGPNRKGQLIVAALNSTDEPASFTNYGPCIDVYAPGVEVRSSLNNSDTDYGLMSGSSMAAPHVAGLVAYYWSLNQSFSMDEISALIKNSNAGSVLNNFPDTVSNIAFNMANITQN</sequence>
<dbReference type="InterPro" id="IPR036852">
    <property type="entry name" value="Peptidase_S8/S53_dom_sf"/>
</dbReference>
<dbReference type="PRINTS" id="PR00723">
    <property type="entry name" value="SUBTILISIN"/>
</dbReference>
<evidence type="ECO:0000256" key="5">
    <source>
        <dbReference type="PROSITE-ProRule" id="PRU01240"/>
    </source>
</evidence>
<dbReference type="KEGG" id="slb:AWJ20_1267"/>
<gene>
    <name evidence="8" type="primary">PRB1</name>
    <name evidence="8" type="ORF">AWJ20_1267</name>
</gene>
<evidence type="ECO:0000256" key="3">
    <source>
        <dbReference type="ARBA" id="ARBA00022801"/>
    </source>
</evidence>
<comment type="similarity">
    <text evidence="1 5">Belongs to the peptidase S8 family.</text>
</comment>
<dbReference type="CDD" id="cd04077">
    <property type="entry name" value="Peptidases_S8_PCSK9_ProteinaseK_like"/>
    <property type="match status" value="1"/>
</dbReference>
<dbReference type="AlphaFoldDB" id="A0A167DJQ7"/>
<dbReference type="SUPFAM" id="SSF54897">
    <property type="entry name" value="Protease propeptides/inhibitors"/>
    <property type="match status" value="1"/>
</dbReference>
<dbReference type="InterPro" id="IPR034193">
    <property type="entry name" value="PCSK9_ProteinaseK-like"/>
</dbReference>
<dbReference type="RefSeq" id="XP_018735466.1">
    <property type="nucleotide sequence ID" value="XM_018878131.1"/>
</dbReference>
<keyword evidence="3 5" id="KW-0378">Hydrolase</keyword>
<evidence type="ECO:0000313" key="8">
    <source>
        <dbReference type="EMBL" id="ANB12989.1"/>
    </source>
</evidence>
<keyword evidence="9" id="KW-1185">Reference proteome</keyword>
<dbReference type="PANTHER" id="PTHR43806">
    <property type="entry name" value="PEPTIDASE S8"/>
    <property type="match status" value="1"/>
</dbReference>
<accession>A0A167DJQ7</accession>
<dbReference type="Gene3D" id="3.40.50.200">
    <property type="entry name" value="Peptidase S8/S53 domain"/>
    <property type="match status" value="1"/>
</dbReference>
<dbReference type="GO" id="GO:0006508">
    <property type="term" value="P:proteolysis"/>
    <property type="evidence" value="ECO:0007669"/>
    <property type="project" value="UniProtKB-KW"/>
</dbReference>
<name>A0A167DJQ7_9ASCO</name>
<keyword evidence="4 5" id="KW-0720">Serine protease</keyword>
<feature type="active site" description="Charge relay system" evidence="5">
    <location>
        <position position="343"/>
    </location>
</feature>
<dbReference type="InterPro" id="IPR022398">
    <property type="entry name" value="Peptidase_S8_His-AS"/>
</dbReference>
<organism evidence="8 9">
    <name type="scientific">Sugiyamaella lignohabitans</name>
    <dbReference type="NCBI Taxonomy" id="796027"/>
    <lineage>
        <taxon>Eukaryota</taxon>
        <taxon>Fungi</taxon>
        <taxon>Dikarya</taxon>
        <taxon>Ascomycota</taxon>
        <taxon>Saccharomycotina</taxon>
        <taxon>Dipodascomycetes</taxon>
        <taxon>Dipodascales</taxon>
        <taxon>Trichomonascaceae</taxon>
        <taxon>Sugiyamaella</taxon>
    </lineage>
</organism>
<dbReference type="InterPro" id="IPR023827">
    <property type="entry name" value="Peptidase_S8_Asp-AS"/>
</dbReference>
<proteinExistence type="inferred from homology"/>
<evidence type="ECO:0000313" key="9">
    <source>
        <dbReference type="Proteomes" id="UP000189580"/>
    </source>
</evidence>
<evidence type="ECO:0000256" key="2">
    <source>
        <dbReference type="ARBA" id="ARBA00022670"/>
    </source>
</evidence>
<evidence type="ECO:0000256" key="1">
    <source>
        <dbReference type="ARBA" id="ARBA00011073"/>
    </source>
</evidence>
<reference evidence="8 9" key="1">
    <citation type="submission" date="2016-02" db="EMBL/GenBank/DDBJ databases">
        <title>Complete genome sequence and transcriptome regulation of the pentose utilising yeast Sugiyamaella lignohabitans.</title>
        <authorList>
            <person name="Bellasio M."/>
            <person name="Peymann A."/>
            <person name="Valli M."/>
            <person name="Sipitzky M."/>
            <person name="Graf A."/>
            <person name="Sauer M."/>
            <person name="Marx H."/>
            <person name="Mattanovich D."/>
        </authorList>
    </citation>
    <scope>NUCLEOTIDE SEQUENCE [LARGE SCALE GENOMIC DNA]</scope>
    <source>
        <strain evidence="8 9">CBS 10342</strain>
    </source>
</reference>
<protein>
    <submittedName>
        <fullName evidence="8">Proteinase B</fullName>
    </submittedName>
</protein>
<feature type="active site" description="Charge relay system" evidence="5">
    <location>
        <position position="179"/>
    </location>
</feature>
<dbReference type="EMBL" id="CP014501">
    <property type="protein sequence ID" value="ANB12989.1"/>
    <property type="molecule type" value="Genomic_DNA"/>
</dbReference>
<feature type="signal peptide" evidence="6">
    <location>
        <begin position="1"/>
        <end position="18"/>
    </location>
</feature>
<dbReference type="GeneID" id="30033050"/>
<dbReference type="Pfam" id="PF00082">
    <property type="entry name" value="Peptidase_S8"/>
    <property type="match status" value="1"/>
</dbReference>
<feature type="domain" description="Peptidase S8/S53" evidence="7">
    <location>
        <begin position="140"/>
        <end position="376"/>
    </location>
</feature>
<evidence type="ECO:0000256" key="6">
    <source>
        <dbReference type="SAM" id="SignalP"/>
    </source>
</evidence>
<feature type="active site" description="Charge relay system" evidence="5">
    <location>
        <position position="148"/>
    </location>
</feature>
<evidence type="ECO:0000259" key="7">
    <source>
        <dbReference type="Pfam" id="PF00082"/>
    </source>
</evidence>
<keyword evidence="6" id="KW-0732">Signal</keyword>
<keyword evidence="2 5" id="KW-0645">Protease</keyword>
<dbReference type="InterPro" id="IPR000209">
    <property type="entry name" value="Peptidase_S8/S53_dom"/>
</dbReference>
<dbReference type="InterPro" id="IPR050131">
    <property type="entry name" value="Peptidase_S8_subtilisin-like"/>
</dbReference>
<dbReference type="PANTHER" id="PTHR43806:SF11">
    <property type="entry name" value="CEREVISIN-RELATED"/>
    <property type="match status" value="1"/>
</dbReference>